<feature type="transmembrane region" description="Helical" evidence="6">
    <location>
        <begin position="62"/>
        <end position="83"/>
    </location>
</feature>
<dbReference type="PANTHER" id="PTHR43370">
    <property type="entry name" value="SUGAR ABC TRANSPORTER INTEGRAL MEMBRANE PROTEIN-RELATED"/>
    <property type="match status" value="1"/>
</dbReference>
<evidence type="ECO:0000256" key="5">
    <source>
        <dbReference type="ARBA" id="ARBA00023136"/>
    </source>
</evidence>
<keyword evidence="5 6" id="KW-0472">Membrane</keyword>
<organism evidence="7">
    <name type="scientific">marine sediment metagenome</name>
    <dbReference type="NCBI Taxonomy" id="412755"/>
    <lineage>
        <taxon>unclassified sequences</taxon>
        <taxon>metagenomes</taxon>
        <taxon>ecological metagenomes</taxon>
    </lineage>
</organism>
<keyword evidence="4 6" id="KW-1133">Transmembrane helix</keyword>
<dbReference type="GO" id="GO:0005886">
    <property type="term" value="C:plasma membrane"/>
    <property type="evidence" value="ECO:0007669"/>
    <property type="project" value="UniProtKB-SubCell"/>
</dbReference>
<feature type="transmembrane region" description="Helical" evidence="6">
    <location>
        <begin position="229"/>
        <end position="255"/>
    </location>
</feature>
<evidence type="ECO:0000256" key="4">
    <source>
        <dbReference type="ARBA" id="ARBA00022989"/>
    </source>
</evidence>
<reference evidence="7" key="1">
    <citation type="journal article" date="2014" name="Front. Microbiol.">
        <title>High frequency of phylogenetically diverse reductive dehalogenase-homologous genes in deep subseafloor sedimentary metagenomes.</title>
        <authorList>
            <person name="Kawai M."/>
            <person name="Futagami T."/>
            <person name="Toyoda A."/>
            <person name="Takaki Y."/>
            <person name="Nishi S."/>
            <person name="Hori S."/>
            <person name="Arai W."/>
            <person name="Tsubouchi T."/>
            <person name="Morono Y."/>
            <person name="Uchiyama I."/>
            <person name="Ito T."/>
            <person name="Fujiyama A."/>
            <person name="Inagaki F."/>
            <person name="Takami H."/>
        </authorList>
    </citation>
    <scope>NUCLEOTIDE SEQUENCE</scope>
    <source>
        <strain evidence="7">Expedition CK06-06</strain>
    </source>
</reference>
<evidence type="ECO:0000256" key="1">
    <source>
        <dbReference type="ARBA" id="ARBA00004651"/>
    </source>
</evidence>
<dbReference type="InterPro" id="IPR001851">
    <property type="entry name" value="ABC_transp_permease"/>
</dbReference>
<dbReference type="AlphaFoldDB" id="X1GB45"/>
<keyword evidence="3 6" id="KW-0812">Transmembrane</keyword>
<accession>X1GB45</accession>
<comment type="subcellular location">
    <subcellularLocation>
        <location evidence="1">Cell membrane</location>
        <topology evidence="1">Multi-pass membrane protein</topology>
    </subcellularLocation>
</comment>
<name>X1GB45_9ZZZZ</name>
<feature type="transmembrane region" description="Helical" evidence="6">
    <location>
        <begin position="194"/>
        <end position="214"/>
    </location>
</feature>
<dbReference type="GO" id="GO:0022857">
    <property type="term" value="F:transmembrane transporter activity"/>
    <property type="evidence" value="ECO:0007669"/>
    <property type="project" value="InterPro"/>
</dbReference>
<dbReference type="Pfam" id="PF02653">
    <property type="entry name" value="BPD_transp_2"/>
    <property type="match status" value="1"/>
</dbReference>
<proteinExistence type="predicted"/>
<protein>
    <recommendedName>
        <fullName evidence="8">ABC transporter permease</fullName>
    </recommendedName>
</protein>
<evidence type="ECO:0000256" key="3">
    <source>
        <dbReference type="ARBA" id="ARBA00022692"/>
    </source>
</evidence>
<keyword evidence="2" id="KW-1003">Cell membrane</keyword>
<feature type="transmembrane region" description="Helical" evidence="6">
    <location>
        <begin position="37"/>
        <end position="56"/>
    </location>
</feature>
<feature type="transmembrane region" description="Helical" evidence="6">
    <location>
        <begin position="147"/>
        <end position="164"/>
    </location>
</feature>
<feature type="transmembrane region" description="Helical" evidence="6">
    <location>
        <begin position="90"/>
        <end position="108"/>
    </location>
</feature>
<evidence type="ECO:0008006" key="8">
    <source>
        <dbReference type="Google" id="ProtNLM"/>
    </source>
</evidence>
<dbReference type="EMBL" id="BARU01024944">
    <property type="protein sequence ID" value="GAH55121.1"/>
    <property type="molecule type" value="Genomic_DNA"/>
</dbReference>
<dbReference type="PANTHER" id="PTHR43370:SF1">
    <property type="entry name" value="GUANOSINE ABC TRANSPORTER PERMEASE PROTEIN NUPQ"/>
    <property type="match status" value="1"/>
</dbReference>
<evidence type="ECO:0000256" key="2">
    <source>
        <dbReference type="ARBA" id="ARBA00022475"/>
    </source>
</evidence>
<gene>
    <name evidence="7" type="ORF">S03H2_40248</name>
</gene>
<sequence>MSLSAILILRLTLRKTTPLLLAALGGLFSERVGIANIALEGMMLTGAFFAVIISYFTQNPWLGVLAGMISGMGMSLLLGVASIKFKANQIVIGAAINILALGITGFLLETIFGKPGNSPIVPKIEIISLPFIKDIPVWGEIISSHHIFVYISFALVLILHLFFFKTPLGLHMRSVGEYPLAADTMGINVYKMRYLGVSISGILAGLAGASLALGDLSFFAERMTAGRGYIALAALIFGKWTPLGVLGSTLFFGFADALQESLQGI</sequence>
<comment type="caution">
    <text evidence="7">The sequence shown here is derived from an EMBL/GenBank/DDBJ whole genome shotgun (WGS) entry which is preliminary data.</text>
</comment>
<feature type="non-terminal residue" evidence="7">
    <location>
        <position position="265"/>
    </location>
</feature>
<evidence type="ECO:0000313" key="7">
    <source>
        <dbReference type="EMBL" id="GAH55121.1"/>
    </source>
</evidence>
<dbReference type="CDD" id="cd06580">
    <property type="entry name" value="TM_PBP1_transp_TpRbsC_like"/>
    <property type="match status" value="1"/>
</dbReference>
<evidence type="ECO:0000256" key="6">
    <source>
        <dbReference type="SAM" id="Phobius"/>
    </source>
</evidence>